<sequence>MAKVFNNNCQPIDVVRRSSFPKDFVFGAASSAYQYEGAAFNYCKGPSIWDTYTHKHPERIADHKNGDIAVDEYHRYKEDVAIMKSIGFDVYRFSIAWSRIFPTGKLCGGKNIDGIRYYHHLIDELLKHGIKPYVTLFHWDVPQALENEYGGCLNRQFVCHFRDFAEFCFEEFGKKVKHWITLNEQFIFTFKSYVMAEYAPGRGAEWDPCRYLAGNSGTEPYIVGHNLILAHAAAANLYKTKYQAEQKGEIGVTLVSRWYEPYSNSEADGKARDRAFDFSLGWFLNPIVYGDYPQSMRDLVGRRLPTFTKDESNFIMNSFDFLGINYYTANYAKDNPNDVHPHPSYLNDIHATLSTDRDGVPIGPKVDPSSWLAVYPVGLKELLIHIKKNYKNPIIYITENGYLDLDSCHVHHLIRDKGRVKYFHDHLYYLHEAMKAGVRVRGYFAWSLLDNFEWASGYTVRFGLTYIDFKHNLMRMPKDSAKWFHNFLTT</sequence>
<dbReference type="PRINTS" id="PR00131">
    <property type="entry name" value="GLHYDRLASE1"/>
</dbReference>
<keyword evidence="5" id="KW-1185">Reference proteome</keyword>
<dbReference type="Gene3D" id="3.20.20.80">
    <property type="entry name" value="Glycosidases"/>
    <property type="match status" value="1"/>
</dbReference>
<dbReference type="InterPro" id="IPR017853">
    <property type="entry name" value="GH"/>
</dbReference>
<dbReference type="InterPro" id="IPR001360">
    <property type="entry name" value="Glyco_hydro_1"/>
</dbReference>
<dbReference type="KEGG" id="cmax:111485439"/>
<name>A0A6J1JG84_CUCMA</name>
<comment type="similarity">
    <text evidence="1 4">Belongs to the glycosyl hydrolase 1 family.</text>
</comment>
<dbReference type="RefSeq" id="XP_022988091.1">
    <property type="nucleotide sequence ID" value="XM_023132323.1"/>
</dbReference>
<evidence type="ECO:0000256" key="3">
    <source>
        <dbReference type="ARBA" id="ARBA00023295"/>
    </source>
</evidence>
<dbReference type="PANTHER" id="PTHR10353">
    <property type="entry name" value="GLYCOSYL HYDROLASE"/>
    <property type="match status" value="1"/>
</dbReference>
<dbReference type="GeneID" id="111485439"/>
<dbReference type="InterPro" id="IPR033132">
    <property type="entry name" value="GH_1_N_CS"/>
</dbReference>
<protein>
    <submittedName>
        <fullName evidence="6">Beta-glucosidase 24-like</fullName>
    </submittedName>
</protein>
<dbReference type="PANTHER" id="PTHR10353:SF137">
    <property type="entry name" value="MYROSINASE 3-RELATED"/>
    <property type="match status" value="1"/>
</dbReference>
<organism evidence="5 6">
    <name type="scientific">Cucurbita maxima</name>
    <name type="common">Pumpkin</name>
    <name type="synonym">Winter squash</name>
    <dbReference type="NCBI Taxonomy" id="3661"/>
    <lineage>
        <taxon>Eukaryota</taxon>
        <taxon>Viridiplantae</taxon>
        <taxon>Streptophyta</taxon>
        <taxon>Embryophyta</taxon>
        <taxon>Tracheophyta</taxon>
        <taxon>Spermatophyta</taxon>
        <taxon>Magnoliopsida</taxon>
        <taxon>eudicotyledons</taxon>
        <taxon>Gunneridae</taxon>
        <taxon>Pentapetalae</taxon>
        <taxon>rosids</taxon>
        <taxon>fabids</taxon>
        <taxon>Cucurbitales</taxon>
        <taxon>Cucurbitaceae</taxon>
        <taxon>Cucurbiteae</taxon>
        <taxon>Cucurbita</taxon>
    </lineage>
</organism>
<dbReference type="SUPFAM" id="SSF51445">
    <property type="entry name" value="(Trans)glycosidases"/>
    <property type="match status" value="1"/>
</dbReference>
<dbReference type="GO" id="GO:0008422">
    <property type="term" value="F:beta-glucosidase activity"/>
    <property type="evidence" value="ECO:0007669"/>
    <property type="project" value="UniProtKB-ARBA"/>
</dbReference>
<gene>
    <name evidence="6" type="primary">LOC111485439</name>
</gene>
<dbReference type="Pfam" id="PF00232">
    <property type="entry name" value="Glyco_hydro_1"/>
    <property type="match status" value="1"/>
</dbReference>
<dbReference type="Proteomes" id="UP000504608">
    <property type="component" value="Unplaced"/>
</dbReference>
<dbReference type="GO" id="GO:0005975">
    <property type="term" value="P:carbohydrate metabolic process"/>
    <property type="evidence" value="ECO:0007669"/>
    <property type="project" value="InterPro"/>
</dbReference>
<dbReference type="AlphaFoldDB" id="A0A6J1JG84"/>
<keyword evidence="3" id="KW-0326">Glycosidase</keyword>
<dbReference type="FunFam" id="3.20.20.80:FF:000022">
    <property type="entry name" value="Beta-glucosidase 11"/>
    <property type="match status" value="1"/>
</dbReference>
<dbReference type="PROSITE" id="PS00653">
    <property type="entry name" value="GLYCOSYL_HYDROL_F1_2"/>
    <property type="match status" value="1"/>
</dbReference>
<reference evidence="6" key="1">
    <citation type="submission" date="2025-08" db="UniProtKB">
        <authorList>
            <consortium name="RefSeq"/>
        </authorList>
    </citation>
    <scope>IDENTIFICATION</scope>
    <source>
        <tissue evidence="6">Young leaves</tissue>
    </source>
</reference>
<evidence type="ECO:0000313" key="5">
    <source>
        <dbReference type="Proteomes" id="UP000504608"/>
    </source>
</evidence>
<evidence type="ECO:0000256" key="1">
    <source>
        <dbReference type="ARBA" id="ARBA00010838"/>
    </source>
</evidence>
<evidence type="ECO:0000313" key="6">
    <source>
        <dbReference type="RefSeq" id="XP_022988091.1"/>
    </source>
</evidence>
<dbReference type="OrthoDB" id="65569at2759"/>
<proteinExistence type="inferred from homology"/>
<evidence type="ECO:0000256" key="4">
    <source>
        <dbReference type="RuleBase" id="RU003690"/>
    </source>
</evidence>
<evidence type="ECO:0000256" key="2">
    <source>
        <dbReference type="ARBA" id="ARBA00022801"/>
    </source>
</evidence>
<keyword evidence="2" id="KW-0378">Hydrolase</keyword>
<accession>A0A6J1JG84</accession>